<organism evidence="1 2">
    <name type="scientific">Eragrostis curvula</name>
    <name type="common">weeping love grass</name>
    <dbReference type="NCBI Taxonomy" id="38414"/>
    <lineage>
        <taxon>Eukaryota</taxon>
        <taxon>Viridiplantae</taxon>
        <taxon>Streptophyta</taxon>
        <taxon>Embryophyta</taxon>
        <taxon>Tracheophyta</taxon>
        <taxon>Spermatophyta</taxon>
        <taxon>Magnoliopsida</taxon>
        <taxon>Liliopsida</taxon>
        <taxon>Poales</taxon>
        <taxon>Poaceae</taxon>
        <taxon>PACMAD clade</taxon>
        <taxon>Chloridoideae</taxon>
        <taxon>Eragrostideae</taxon>
        <taxon>Eragrostidinae</taxon>
        <taxon>Eragrostis</taxon>
    </lineage>
</organism>
<comment type="caution">
    <text evidence="1">The sequence shown here is derived from an EMBL/GenBank/DDBJ whole genome shotgun (WGS) entry which is preliminary data.</text>
</comment>
<dbReference type="OrthoDB" id="693139at2759"/>
<dbReference type="Proteomes" id="UP000324897">
    <property type="component" value="Unassembled WGS sequence"/>
</dbReference>
<name>A0A5J9TU68_9POAL</name>
<protein>
    <submittedName>
        <fullName evidence="1">Uncharacterized protein</fullName>
    </submittedName>
</protein>
<dbReference type="Gramene" id="TVU14835">
    <property type="protein sequence ID" value="TVU14835"/>
    <property type="gene ID" value="EJB05_38331"/>
</dbReference>
<dbReference type="EMBL" id="RWGY01000031">
    <property type="protein sequence ID" value="TVU14835.1"/>
    <property type="molecule type" value="Genomic_DNA"/>
</dbReference>
<keyword evidence="2" id="KW-1185">Reference proteome</keyword>
<dbReference type="PANTHER" id="PTHR36478:SF10">
    <property type="entry name" value="ELYS-LIKE DOMAIN-CONTAINING PROTEIN"/>
    <property type="match status" value="1"/>
</dbReference>
<proteinExistence type="predicted"/>
<accession>A0A5J9TU68</accession>
<evidence type="ECO:0000313" key="1">
    <source>
        <dbReference type="EMBL" id="TVU14835.1"/>
    </source>
</evidence>
<evidence type="ECO:0000313" key="2">
    <source>
        <dbReference type="Proteomes" id="UP000324897"/>
    </source>
</evidence>
<gene>
    <name evidence="1" type="ORF">EJB05_38331</name>
</gene>
<dbReference type="AlphaFoldDB" id="A0A5J9TU68"/>
<dbReference type="PANTHER" id="PTHR36478">
    <property type="entry name" value="OS04G0614237 PROTEIN-RELATED"/>
    <property type="match status" value="1"/>
</dbReference>
<reference evidence="1 2" key="1">
    <citation type="journal article" date="2019" name="Sci. Rep.">
        <title>A high-quality genome of Eragrostis curvula grass provides insights into Poaceae evolution and supports new strategies to enhance forage quality.</title>
        <authorList>
            <person name="Carballo J."/>
            <person name="Santos B.A.C.M."/>
            <person name="Zappacosta D."/>
            <person name="Garbus I."/>
            <person name="Selva J.P."/>
            <person name="Gallo C.A."/>
            <person name="Diaz A."/>
            <person name="Albertini E."/>
            <person name="Caccamo M."/>
            <person name="Echenique V."/>
        </authorList>
    </citation>
    <scope>NUCLEOTIDE SEQUENCE [LARGE SCALE GENOMIC DNA]</scope>
    <source>
        <strain evidence="2">cv. Victoria</strain>
        <tissue evidence="1">Leaf</tissue>
    </source>
</reference>
<sequence>MARSGDRKPPFIRSLDYGCVTRFRTRRLLAFLWLHRYDGAFEGLSKDTKVLFRPDHLQHLVREGLWHDAIRYVYCFQPAGQLPRGAGFLVKFLRFVSRVSKSNTYEYDPSSPLQIFLHGGVSPAGIKLAEIISSVRSEEVWASINWPRVRNKAAEIVGQLAAQIEGLNDMRRLPLCPTKAANVLPIGLGSRSRRGLQNKSSRKMPAYDLAQSFLSKRLPSSSQGSSQSGVPLESLTMTRLASLIEECLQAGKCGELNKKNLIQSPYNEGTGG</sequence>